<dbReference type="PROSITE" id="PS00856">
    <property type="entry name" value="GUANYLATE_KINASE_1"/>
    <property type="match status" value="1"/>
</dbReference>
<keyword evidence="7 11" id="KW-0418">Kinase</keyword>
<evidence type="ECO:0000256" key="2">
    <source>
        <dbReference type="ARBA" id="ARBA00005790"/>
    </source>
</evidence>
<dbReference type="InterPro" id="IPR047806">
    <property type="entry name" value="IHF_actinobact"/>
</dbReference>
<evidence type="ECO:0000256" key="7">
    <source>
        <dbReference type="ARBA" id="ARBA00022777"/>
    </source>
</evidence>
<name>A0ABN1ZAC8_9MICO</name>
<evidence type="ECO:0000256" key="12">
    <source>
        <dbReference type="SAM" id="MobiDB-lite"/>
    </source>
</evidence>
<dbReference type="NCBIfam" id="TIGR03263">
    <property type="entry name" value="guanyl_kin"/>
    <property type="match status" value="1"/>
</dbReference>
<dbReference type="Proteomes" id="UP001501742">
    <property type="component" value="Unassembled WGS sequence"/>
</dbReference>
<keyword evidence="6 11" id="KW-0547">Nucleotide-binding</keyword>
<comment type="similarity">
    <text evidence="2 11">Belongs to the guanylate kinase family.</text>
</comment>
<evidence type="ECO:0000256" key="6">
    <source>
        <dbReference type="ARBA" id="ARBA00022741"/>
    </source>
</evidence>
<dbReference type="EC" id="2.7.4.8" evidence="3 11"/>
<dbReference type="InterPro" id="IPR008145">
    <property type="entry name" value="GK/Ca_channel_bsu"/>
</dbReference>
<evidence type="ECO:0000256" key="10">
    <source>
        <dbReference type="ARBA" id="ARBA00048594"/>
    </source>
</evidence>
<proteinExistence type="inferred from homology"/>
<evidence type="ECO:0000256" key="11">
    <source>
        <dbReference type="HAMAP-Rule" id="MF_00328"/>
    </source>
</evidence>
<reference evidence="14 15" key="1">
    <citation type="journal article" date="2019" name="Int. J. Syst. Evol. Microbiol.">
        <title>The Global Catalogue of Microorganisms (GCM) 10K type strain sequencing project: providing services to taxonomists for standard genome sequencing and annotation.</title>
        <authorList>
            <consortium name="The Broad Institute Genomics Platform"/>
            <consortium name="The Broad Institute Genome Sequencing Center for Infectious Disease"/>
            <person name="Wu L."/>
            <person name="Ma J."/>
        </authorList>
    </citation>
    <scope>NUCLEOTIDE SEQUENCE [LARGE SCALE GENOMIC DNA]</scope>
    <source>
        <strain evidence="14 15">JCM 12140</strain>
    </source>
</reference>
<dbReference type="Pfam" id="PF00625">
    <property type="entry name" value="Guanylate_kin"/>
    <property type="match status" value="1"/>
</dbReference>
<evidence type="ECO:0000256" key="9">
    <source>
        <dbReference type="ARBA" id="ARBA00030128"/>
    </source>
</evidence>
<dbReference type="Gene3D" id="3.30.63.10">
    <property type="entry name" value="Guanylate Kinase phosphate binding domain"/>
    <property type="match status" value="1"/>
</dbReference>
<keyword evidence="11" id="KW-0963">Cytoplasm</keyword>
<dbReference type="SUPFAM" id="SSF52540">
    <property type="entry name" value="P-loop containing nucleoside triphosphate hydrolases"/>
    <property type="match status" value="1"/>
</dbReference>
<organism evidence="14 15">
    <name type="scientific">Curtobacterium herbarum</name>
    <dbReference type="NCBI Taxonomy" id="150122"/>
    <lineage>
        <taxon>Bacteria</taxon>
        <taxon>Bacillati</taxon>
        <taxon>Actinomycetota</taxon>
        <taxon>Actinomycetes</taxon>
        <taxon>Micrococcales</taxon>
        <taxon>Microbacteriaceae</taxon>
        <taxon>Curtobacterium</taxon>
    </lineage>
</organism>
<evidence type="ECO:0000256" key="1">
    <source>
        <dbReference type="ARBA" id="ARBA00003531"/>
    </source>
</evidence>
<dbReference type="CDD" id="cd00071">
    <property type="entry name" value="GMPK"/>
    <property type="match status" value="1"/>
</dbReference>
<comment type="caution">
    <text evidence="14">The sequence shown here is derived from an EMBL/GenBank/DDBJ whole genome shotgun (WGS) entry which is preliminary data.</text>
</comment>
<dbReference type="InterPro" id="IPR027417">
    <property type="entry name" value="P-loop_NTPase"/>
</dbReference>
<dbReference type="InterPro" id="IPR020590">
    <property type="entry name" value="Guanylate_kinase_CS"/>
</dbReference>
<dbReference type="HAMAP" id="MF_00328">
    <property type="entry name" value="Guanylate_kinase"/>
    <property type="match status" value="1"/>
</dbReference>
<feature type="binding site" evidence="11">
    <location>
        <begin position="147"/>
        <end position="154"/>
    </location>
    <ligand>
        <name>ATP</name>
        <dbReference type="ChEBI" id="CHEBI:30616"/>
    </ligand>
</feature>
<dbReference type="PROSITE" id="PS50052">
    <property type="entry name" value="GUANYLATE_KINASE_2"/>
    <property type="match status" value="1"/>
</dbReference>
<dbReference type="Pfam" id="PF22525">
    <property type="entry name" value="H2TH_5"/>
    <property type="match status" value="1"/>
</dbReference>
<dbReference type="PANTHER" id="PTHR23117">
    <property type="entry name" value="GUANYLATE KINASE-RELATED"/>
    <property type="match status" value="1"/>
</dbReference>
<keyword evidence="5 11" id="KW-0808">Transferase</keyword>
<dbReference type="InterPro" id="IPR008144">
    <property type="entry name" value="Guanylate_kin-like_dom"/>
</dbReference>
<comment type="function">
    <text evidence="1 11">Essential for recycling GMP and indirectly, cGMP.</text>
</comment>
<sequence>MSQEQADGPSTDAAPDRSSLPAHRNPPEVDRVAAAKAAVAARRARAAVKSAVAAGERSPLEVARSAWSVDESVVAATSAERSLRVRDLLTSLPGVGPARAEAVMGALRIAPSKRLGGLGSRQRTELADWLAQRGRKRAASKLVVLAGPTAVGKGTVSAYIREQYPEVNLSVSATTRKPRPGEVDGVHYYFVDDAEFDRMIRDRELLEYATVHNSYRYGTPRPPIDRALDAGEKVMLEIDLQGARQVRDAMPEAVLVFLLPPTWDELVRRLIGRGTESPEEQTRRLETAKVELAAQDEFDVRIVNSDVSAAAREVVDLFSAP</sequence>
<dbReference type="SMART" id="SM00072">
    <property type="entry name" value="GuKc"/>
    <property type="match status" value="1"/>
</dbReference>
<dbReference type="NCBIfam" id="NF041260">
    <property type="entry name" value="actino_IHF"/>
    <property type="match status" value="1"/>
</dbReference>
<dbReference type="PANTHER" id="PTHR23117:SF13">
    <property type="entry name" value="GUANYLATE KINASE"/>
    <property type="match status" value="1"/>
</dbReference>
<gene>
    <name evidence="11" type="primary">gmk</name>
    <name evidence="14" type="ORF">GCM10009627_08580</name>
</gene>
<dbReference type="EMBL" id="BAAAJX010000003">
    <property type="protein sequence ID" value="GAA1492512.1"/>
    <property type="molecule type" value="Genomic_DNA"/>
</dbReference>
<keyword evidence="8 11" id="KW-0067">ATP-binding</keyword>
<evidence type="ECO:0000256" key="8">
    <source>
        <dbReference type="ARBA" id="ARBA00022840"/>
    </source>
</evidence>
<evidence type="ECO:0000256" key="4">
    <source>
        <dbReference type="ARBA" id="ARBA00016296"/>
    </source>
</evidence>
<dbReference type="InterPro" id="IPR017665">
    <property type="entry name" value="Guanylate_kinase"/>
</dbReference>
<feature type="region of interest" description="Disordered" evidence="12">
    <location>
        <begin position="1"/>
        <end position="31"/>
    </location>
</feature>
<evidence type="ECO:0000256" key="3">
    <source>
        <dbReference type="ARBA" id="ARBA00012961"/>
    </source>
</evidence>
<accession>A0ABN1ZAC8</accession>
<feature type="domain" description="Guanylate kinase-like" evidence="13">
    <location>
        <begin position="140"/>
        <end position="319"/>
    </location>
</feature>
<evidence type="ECO:0000259" key="13">
    <source>
        <dbReference type="PROSITE" id="PS50052"/>
    </source>
</evidence>
<dbReference type="Gene3D" id="1.10.8.50">
    <property type="match status" value="1"/>
</dbReference>
<evidence type="ECO:0000313" key="15">
    <source>
        <dbReference type="Proteomes" id="UP001501742"/>
    </source>
</evidence>
<dbReference type="Gene3D" id="3.40.50.300">
    <property type="entry name" value="P-loop containing nucleotide triphosphate hydrolases"/>
    <property type="match status" value="1"/>
</dbReference>
<evidence type="ECO:0000313" key="14">
    <source>
        <dbReference type="EMBL" id="GAA1492512.1"/>
    </source>
</evidence>
<comment type="subcellular location">
    <subcellularLocation>
        <location evidence="11">Cytoplasm</location>
    </subcellularLocation>
</comment>
<evidence type="ECO:0000256" key="5">
    <source>
        <dbReference type="ARBA" id="ARBA00022679"/>
    </source>
</evidence>
<protein>
    <recommendedName>
        <fullName evidence="4 11">Guanylate kinase</fullName>
        <ecNumber evidence="3 11">2.7.4.8</ecNumber>
    </recommendedName>
    <alternativeName>
        <fullName evidence="9 11">GMP kinase</fullName>
    </alternativeName>
</protein>
<keyword evidence="15" id="KW-1185">Reference proteome</keyword>
<dbReference type="InterPro" id="IPR055201">
    <property type="entry name" value="IHF-like_H2TH"/>
</dbReference>
<comment type="catalytic activity">
    <reaction evidence="10 11">
        <text>GMP + ATP = GDP + ADP</text>
        <dbReference type="Rhea" id="RHEA:20780"/>
        <dbReference type="ChEBI" id="CHEBI:30616"/>
        <dbReference type="ChEBI" id="CHEBI:58115"/>
        <dbReference type="ChEBI" id="CHEBI:58189"/>
        <dbReference type="ChEBI" id="CHEBI:456216"/>
        <dbReference type="EC" id="2.7.4.8"/>
    </reaction>
</comment>